<dbReference type="InterPro" id="IPR036396">
    <property type="entry name" value="Cyt_P450_sf"/>
</dbReference>
<name>A0A317VXR0_9EURO</name>
<keyword evidence="2" id="KW-1185">Reference proteome</keyword>
<dbReference type="STRING" id="1448321.A0A317VXR0"/>
<evidence type="ECO:0000313" key="2">
    <source>
        <dbReference type="Proteomes" id="UP000247233"/>
    </source>
</evidence>
<dbReference type="GO" id="GO:0016705">
    <property type="term" value="F:oxidoreductase activity, acting on paired donors, with incorporation or reduction of molecular oxygen"/>
    <property type="evidence" value="ECO:0007669"/>
    <property type="project" value="InterPro"/>
</dbReference>
<dbReference type="SUPFAM" id="SSF48264">
    <property type="entry name" value="Cytochrome P450"/>
    <property type="match status" value="1"/>
</dbReference>
<reference evidence="1 2" key="1">
    <citation type="submission" date="2016-12" db="EMBL/GenBank/DDBJ databases">
        <title>The genomes of Aspergillus section Nigri reveals drivers in fungal speciation.</title>
        <authorList>
            <consortium name="DOE Joint Genome Institute"/>
            <person name="Vesth T.C."/>
            <person name="Nybo J."/>
            <person name="Theobald S."/>
            <person name="Brandl J."/>
            <person name="Frisvad J.C."/>
            <person name="Nielsen K.F."/>
            <person name="Lyhne E.K."/>
            <person name="Kogle M.E."/>
            <person name="Kuo A."/>
            <person name="Riley R."/>
            <person name="Clum A."/>
            <person name="Nolan M."/>
            <person name="Lipzen A."/>
            <person name="Salamov A."/>
            <person name="Henrissat B."/>
            <person name="Wiebenga A."/>
            <person name="De Vries R.P."/>
            <person name="Grigoriev I.V."/>
            <person name="Mortensen U.H."/>
            <person name="Andersen M.R."/>
            <person name="Baker S.E."/>
        </authorList>
    </citation>
    <scope>NUCLEOTIDE SEQUENCE [LARGE SCALE GENOMIC DNA]</scope>
    <source>
        <strain evidence="1 2">CBS 117.55</strain>
    </source>
</reference>
<organism evidence="1 2">
    <name type="scientific">Aspergillus heteromorphus CBS 117.55</name>
    <dbReference type="NCBI Taxonomy" id="1448321"/>
    <lineage>
        <taxon>Eukaryota</taxon>
        <taxon>Fungi</taxon>
        <taxon>Dikarya</taxon>
        <taxon>Ascomycota</taxon>
        <taxon>Pezizomycotina</taxon>
        <taxon>Eurotiomycetes</taxon>
        <taxon>Eurotiomycetidae</taxon>
        <taxon>Eurotiales</taxon>
        <taxon>Aspergillaceae</taxon>
        <taxon>Aspergillus</taxon>
        <taxon>Aspergillus subgen. Circumdati</taxon>
    </lineage>
</organism>
<dbReference type="InterPro" id="IPR001128">
    <property type="entry name" value="Cyt_P450"/>
</dbReference>
<dbReference type="AlphaFoldDB" id="A0A317VXR0"/>
<dbReference type="GO" id="GO:0005506">
    <property type="term" value="F:iron ion binding"/>
    <property type="evidence" value="ECO:0007669"/>
    <property type="project" value="InterPro"/>
</dbReference>
<dbReference type="Proteomes" id="UP000247233">
    <property type="component" value="Unassembled WGS sequence"/>
</dbReference>
<evidence type="ECO:0000313" key="1">
    <source>
        <dbReference type="EMBL" id="PWY79144.1"/>
    </source>
</evidence>
<comment type="caution">
    <text evidence="1">The sequence shown here is derived from an EMBL/GenBank/DDBJ whole genome shotgun (WGS) entry which is preliminary data.</text>
</comment>
<evidence type="ECO:0008006" key="3">
    <source>
        <dbReference type="Google" id="ProtNLM"/>
    </source>
</evidence>
<proteinExistence type="predicted"/>
<dbReference type="GeneID" id="37070773"/>
<sequence>MQHTQRSRAKSVIALALEAYLADHPEAKQLNAAPQLDDHFSDYATYQIRLFLFAGNDTTSSTIVYVYHMLSKHPDALDQVRQEHNRVFGPDLSTTASLLKATPALLNQCRVSLAR</sequence>
<dbReference type="EMBL" id="MSFL01000016">
    <property type="protein sequence ID" value="PWY79144.1"/>
    <property type="molecule type" value="Genomic_DNA"/>
</dbReference>
<dbReference type="OrthoDB" id="10029320at2759"/>
<dbReference type="GO" id="GO:0004497">
    <property type="term" value="F:monooxygenase activity"/>
    <property type="evidence" value="ECO:0007669"/>
    <property type="project" value="InterPro"/>
</dbReference>
<dbReference type="Gene3D" id="1.10.630.10">
    <property type="entry name" value="Cytochrome P450"/>
    <property type="match status" value="1"/>
</dbReference>
<gene>
    <name evidence="1" type="ORF">BO70DRAFT_55300</name>
</gene>
<dbReference type="GO" id="GO:0020037">
    <property type="term" value="F:heme binding"/>
    <property type="evidence" value="ECO:0007669"/>
    <property type="project" value="InterPro"/>
</dbReference>
<dbReference type="Pfam" id="PF00067">
    <property type="entry name" value="p450"/>
    <property type="match status" value="1"/>
</dbReference>
<dbReference type="VEuPathDB" id="FungiDB:BO70DRAFT_55300"/>
<dbReference type="RefSeq" id="XP_025398364.1">
    <property type="nucleotide sequence ID" value="XM_025548536.1"/>
</dbReference>
<accession>A0A317VXR0</accession>
<protein>
    <recommendedName>
        <fullName evidence="3">Cytochrome P450</fullName>
    </recommendedName>
</protein>